<dbReference type="AlphaFoldDB" id="M7NVK4"/>
<reference evidence="2 3" key="1">
    <citation type="journal article" date="2013" name="Genome Announc.">
        <title>Draft Genome Sequence of Methylophaga lonarensis MPLT, a Haloalkaliphilic (Non-Methane-Utilizing) Methylotroph.</title>
        <authorList>
            <person name="Shetty S.A."/>
            <person name="Marathe N.P."/>
            <person name="Munot H."/>
            <person name="Antony C.P."/>
            <person name="Dhotre D.P."/>
            <person name="Murrell J.C."/>
            <person name="Shouche Y.S."/>
        </authorList>
    </citation>
    <scope>NUCLEOTIDE SEQUENCE [LARGE SCALE GENOMIC DNA]</scope>
    <source>
        <strain evidence="2 3">MPL</strain>
    </source>
</reference>
<comment type="caution">
    <text evidence="2">The sequence shown here is derived from an EMBL/GenBank/DDBJ whole genome shotgun (WGS) entry which is preliminary data.</text>
</comment>
<feature type="transmembrane region" description="Helical" evidence="1">
    <location>
        <begin position="21"/>
        <end position="39"/>
    </location>
</feature>
<dbReference type="STRING" id="1286106.MPL1_08459"/>
<feature type="transmembrane region" description="Helical" evidence="1">
    <location>
        <begin position="51"/>
        <end position="71"/>
    </location>
</feature>
<name>M7NVK4_9GAMM</name>
<keyword evidence="3" id="KW-1185">Reference proteome</keyword>
<dbReference type="Proteomes" id="UP000012019">
    <property type="component" value="Unassembled WGS sequence"/>
</dbReference>
<evidence type="ECO:0000256" key="1">
    <source>
        <dbReference type="SAM" id="Phobius"/>
    </source>
</evidence>
<evidence type="ECO:0000313" key="3">
    <source>
        <dbReference type="Proteomes" id="UP000012019"/>
    </source>
</evidence>
<dbReference type="EMBL" id="APHR01000042">
    <property type="protein sequence ID" value="EMR12763.1"/>
    <property type="molecule type" value="Genomic_DNA"/>
</dbReference>
<sequence length="158" mass="18001">MKIRDIKTVYEIMKDSTHMQIIWIGFLVAPFVVGAWFDLFDRIPFLQKHKLFTLIAVLVAFLLMQIVALVFDARDKKKKLLLSKIVGYMAANNYQIVRFSTLNEQLGLDIGEKDLIALINTFPDKIRLAQARKKDKNGNYIVGPNGTEQMENAIGTLA</sequence>
<protein>
    <submittedName>
        <fullName evidence="2">Uncharacterized protein</fullName>
    </submittedName>
</protein>
<keyword evidence="1" id="KW-0812">Transmembrane</keyword>
<evidence type="ECO:0000313" key="2">
    <source>
        <dbReference type="EMBL" id="EMR12763.1"/>
    </source>
</evidence>
<keyword evidence="1" id="KW-0472">Membrane</keyword>
<organism evidence="2 3">
    <name type="scientific">Methylophaga lonarensis MPL</name>
    <dbReference type="NCBI Taxonomy" id="1286106"/>
    <lineage>
        <taxon>Bacteria</taxon>
        <taxon>Pseudomonadati</taxon>
        <taxon>Pseudomonadota</taxon>
        <taxon>Gammaproteobacteria</taxon>
        <taxon>Thiotrichales</taxon>
        <taxon>Piscirickettsiaceae</taxon>
        <taxon>Methylophaga</taxon>
    </lineage>
</organism>
<proteinExistence type="predicted"/>
<gene>
    <name evidence="2" type="ORF">MPL1_08459</name>
</gene>
<accession>M7NVK4</accession>
<keyword evidence="1" id="KW-1133">Transmembrane helix</keyword>